<gene>
    <name evidence="1" type="ORF">WUBG_13918</name>
</gene>
<sequence>KSSTNNENPEEGPSSKFNSLYLVYEGILQHNPVTFYPSSCDQIWLNTKVTMQDEKGWANKGLMSMSGKYKIGSVEKQETFRWISRLA</sequence>
<accession>J9DZC4</accession>
<organism evidence="1 2">
    <name type="scientific">Wuchereria bancrofti</name>
    <dbReference type="NCBI Taxonomy" id="6293"/>
    <lineage>
        <taxon>Eukaryota</taxon>
        <taxon>Metazoa</taxon>
        <taxon>Ecdysozoa</taxon>
        <taxon>Nematoda</taxon>
        <taxon>Chromadorea</taxon>
        <taxon>Rhabditida</taxon>
        <taxon>Spirurina</taxon>
        <taxon>Spiruromorpha</taxon>
        <taxon>Filarioidea</taxon>
        <taxon>Onchocercidae</taxon>
        <taxon>Wuchereria</taxon>
    </lineage>
</organism>
<dbReference type="AlphaFoldDB" id="J9DZC4"/>
<proteinExistence type="predicted"/>
<reference evidence="2" key="1">
    <citation type="submission" date="2012-08" db="EMBL/GenBank/DDBJ databases">
        <title>The Genome Sequence of Wuchereria bancrofti.</title>
        <authorList>
            <person name="Nutman T.B."/>
            <person name="Fink D.L."/>
            <person name="Russ C."/>
            <person name="Young S."/>
            <person name="Zeng Q."/>
            <person name="Koehrsen M."/>
            <person name="Alvarado L."/>
            <person name="Berlin A."/>
            <person name="Chapman S.B."/>
            <person name="Chen Z."/>
            <person name="Freedman E."/>
            <person name="Gellesch M."/>
            <person name="Goldberg J."/>
            <person name="Griggs A."/>
            <person name="Gujja S."/>
            <person name="Heilman E.R."/>
            <person name="Heiman D."/>
            <person name="Hepburn T."/>
            <person name="Howarth C."/>
            <person name="Jen D."/>
            <person name="Larson L."/>
            <person name="Lewis B."/>
            <person name="Mehta T."/>
            <person name="Park D."/>
            <person name="Pearson M."/>
            <person name="Roberts A."/>
            <person name="Saif S."/>
            <person name="Shea T."/>
            <person name="Shenoy N."/>
            <person name="Sisk P."/>
            <person name="Stolte C."/>
            <person name="Sykes S."/>
            <person name="Walk T."/>
            <person name="White J."/>
            <person name="Yandava C."/>
            <person name="Haas B."/>
            <person name="Henn M.R."/>
            <person name="Nusbaum C."/>
            <person name="Birren B."/>
        </authorList>
    </citation>
    <scope>NUCLEOTIDE SEQUENCE [LARGE SCALE GENOMIC DNA]</scope>
    <source>
        <strain evidence="2">NA</strain>
    </source>
</reference>
<dbReference type="EMBL" id="ADBV01010958">
    <property type="protein sequence ID" value="EJW75173.1"/>
    <property type="molecule type" value="Genomic_DNA"/>
</dbReference>
<feature type="non-terminal residue" evidence="1">
    <location>
        <position position="1"/>
    </location>
</feature>
<dbReference type="Proteomes" id="UP000004810">
    <property type="component" value="Unassembled WGS sequence"/>
</dbReference>
<comment type="caution">
    <text evidence="1">The sequence shown here is derived from an EMBL/GenBank/DDBJ whole genome shotgun (WGS) entry which is preliminary data.</text>
</comment>
<evidence type="ECO:0000313" key="1">
    <source>
        <dbReference type="EMBL" id="EJW75173.1"/>
    </source>
</evidence>
<name>J9DZC4_WUCBA</name>
<evidence type="ECO:0000313" key="2">
    <source>
        <dbReference type="Proteomes" id="UP000004810"/>
    </source>
</evidence>
<protein>
    <submittedName>
        <fullName evidence="1">Uncharacterized protein</fullName>
    </submittedName>
</protein>